<protein>
    <recommendedName>
        <fullName evidence="3">HAD family hydrolase</fullName>
    </recommendedName>
</protein>
<dbReference type="InterPro" id="IPR023214">
    <property type="entry name" value="HAD_sf"/>
</dbReference>
<dbReference type="CDD" id="cd02603">
    <property type="entry name" value="HAD_sEH-N_like"/>
    <property type="match status" value="1"/>
</dbReference>
<evidence type="ECO:0008006" key="3">
    <source>
        <dbReference type="Google" id="ProtNLM"/>
    </source>
</evidence>
<gene>
    <name evidence="1" type="ORF">A3B40_01635</name>
</gene>
<organism evidence="1 2">
    <name type="scientific">Candidatus Roizmanbacteria bacterium RIFCSPLOWO2_01_FULL_37_16</name>
    <dbReference type="NCBI Taxonomy" id="1802058"/>
    <lineage>
        <taxon>Bacteria</taxon>
        <taxon>Candidatus Roizmaniibacteriota</taxon>
    </lineage>
</organism>
<dbReference type="PRINTS" id="PR00413">
    <property type="entry name" value="HADHALOGNASE"/>
</dbReference>
<dbReference type="InterPro" id="IPR023198">
    <property type="entry name" value="PGP-like_dom2"/>
</dbReference>
<evidence type="ECO:0000313" key="2">
    <source>
        <dbReference type="Proteomes" id="UP000178040"/>
    </source>
</evidence>
<comment type="caution">
    <text evidence="1">The sequence shown here is derived from an EMBL/GenBank/DDBJ whole genome shotgun (WGS) entry which is preliminary data.</text>
</comment>
<proteinExistence type="predicted"/>
<dbReference type="InterPro" id="IPR006439">
    <property type="entry name" value="HAD-SF_hydro_IA"/>
</dbReference>
<dbReference type="PANTHER" id="PTHR43611:SF3">
    <property type="entry name" value="FLAVIN MONONUCLEOTIDE HYDROLASE 1, CHLOROPLATIC"/>
    <property type="match status" value="1"/>
</dbReference>
<dbReference type="NCBIfam" id="TIGR01549">
    <property type="entry name" value="HAD-SF-IA-v1"/>
    <property type="match status" value="1"/>
</dbReference>
<dbReference type="Gene3D" id="1.10.150.240">
    <property type="entry name" value="Putative phosphatase, domain 2"/>
    <property type="match status" value="1"/>
</dbReference>
<reference evidence="1 2" key="1">
    <citation type="journal article" date="2016" name="Nat. Commun.">
        <title>Thousands of microbial genomes shed light on interconnected biogeochemical processes in an aquifer system.</title>
        <authorList>
            <person name="Anantharaman K."/>
            <person name="Brown C.T."/>
            <person name="Hug L.A."/>
            <person name="Sharon I."/>
            <person name="Castelle C.J."/>
            <person name="Probst A.J."/>
            <person name="Thomas B.C."/>
            <person name="Singh A."/>
            <person name="Wilkins M.J."/>
            <person name="Karaoz U."/>
            <person name="Brodie E.L."/>
            <person name="Williams K.H."/>
            <person name="Hubbard S.S."/>
            <person name="Banfield J.F."/>
        </authorList>
    </citation>
    <scope>NUCLEOTIDE SEQUENCE [LARGE SCALE GENOMIC DNA]</scope>
</reference>
<sequence length="200" mass="23034">MIKAIIFDAGGVVVEQGKQLNEFAKIFKPKSKQEFWKKINHFVGPLCKGDISESEYWRRIAKTENIDPRIIPSNLWMKGYEETTRIKPGVIEVIKNLRKKYKMILISNTIKAHVEVNKKRGLFDNFDDVLNSNEVHLSKNTPEIFKLALKRNQLDAKECVFIDDIQRFVEIAESLGCKGILFKNVRQLKNELKGSGVSLI</sequence>
<dbReference type="InterPro" id="IPR036412">
    <property type="entry name" value="HAD-like_sf"/>
</dbReference>
<dbReference type="PANTHER" id="PTHR43611">
    <property type="entry name" value="ALPHA-D-GLUCOSE 1-PHOSPHATE PHOSPHATASE"/>
    <property type="match status" value="1"/>
</dbReference>
<dbReference type="Gene3D" id="3.40.50.1000">
    <property type="entry name" value="HAD superfamily/HAD-like"/>
    <property type="match status" value="1"/>
</dbReference>
<dbReference type="NCBIfam" id="TIGR01509">
    <property type="entry name" value="HAD-SF-IA-v3"/>
    <property type="match status" value="1"/>
</dbReference>
<name>A0A1F7IME4_9BACT</name>
<dbReference type="SUPFAM" id="SSF56784">
    <property type="entry name" value="HAD-like"/>
    <property type="match status" value="1"/>
</dbReference>
<dbReference type="Proteomes" id="UP000178040">
    <property type="component" value="Unassembled WGS sequence"/>
</dbReference>
<evidence type="ECO:0000313" key="1">
    <source>
        <dbReference type="EMBL" id="OGK44470.1"/>
    </source>
</evidence>
<dbReference type="Pfam" id="PF00702">
    <property type="entry name" value="Hydrolase"/>
    <property type="match status" value="1"/>
</dbReference>
<dbReference type="AlphaFoldDB" id="A0A1F7IME4"/>
<dbReference type="EMBL" id="MGAI01000027">
    <property type="protein sequence ID" value="OGK44470.1"/>
    <property type="molecule type" value="Genomic_DNA"/>
</dbReference>
<dbReference type="SFLD" id="SFLDS00003">
    <property type="entry name" value="Haloacid_Dehalogenase"/>
    <property type="match status" value="1"/>
</dbReference>
<accession>A0A1F7IME4</accession>
<dbReference type="SFLD" id="SFLDG01129">
    <property type="entry name" value="C1.5:_HAD__Beta-PGM__Phosphata"/>
    <property type="match status" value="1"/>
</dbReference>